<evidence type="ECO:0000313" key="1">
    <source>
        <dbReference type="EMBL" id="CAI9960114.1"/>
    </source>
</evidence>
<sequence length="119" mass="13701">MMIPINIELEQVACSTHLEVDNTLFQKLIYVQINDNYIITEPVQANNQPTSILLNIDQGICFADIQNQQTILKHNIYQFYLNKQLIYEGDNNYVNVSASGLYQCVVDNVRSNVINVIYE</sequence>
<organism evidence="1">
    <name type="scientific">Hexamita inflata</name>
    <dbReference type="NCBI Taxonomy" id="28002"/>
    <lineage>
        <taxon>Eukaryota</taxon>
        <taxon>Metamonada</taxon>
        <taxon>Diplomonadida</taxon>
        <taxon>Hexamitidae</taxon>
        <taxon>Hexamitinae</taxon>
        <taxon>Hexamita</taxon>
    </lineage>
</organism>
<gene>
    <name evidence="1" type="ORF">HINF_LOCUS47759</name>
    <name evidence="2" type="ORF">HINF_LOCUS60461</name>
</gene>
<comment type="caution">
    <text evidence="1">The sequence shown here is derived from an EMBL/GenBank/DDBJ whole genome shotgun (WGS) entry which is preliminary data.</text>
</comment>
<dbReference type="EMBL" id="CATOUU010000928">
    <property type="protein sequence ID" value="CAI9960114.1"/>
    <property type="molecule type" value="Genomic_DNA"/>
</dbReference>
<proteinExistence type="predicted"/>
<evidence type="ECO:0000313" key="2">
    <source>
        <dbReference type="EMBL" id="CAL6081669.1"/>
    </source>
</evidence>
<protein>
    <submittedName>
        <fullName evidence="2">Hypothetical_protein</fullName>
    </submittedName>
</protein>
<dbReference type="EMBL" id="CAXDID020000354">
    <property type="protein sequence ID" value="CAL6081669.1"/>
    <property type="molecule type" value="Genomic_DNA"/>
</dbReference>
<reference evidence="2 3" key="2">
    <citation type="submission" date="2024-07" db="EMBL/GenBank/DDBJ databases">
        <authorList>
            <person name="Akdeniz Z."/>
        </authorList>
    </citation>
    <scope>NUCLEOTIDE SEQUENCE [LARGE SCALE GENOMIC DNA]</scope>
</reference>
<evidence type="ECO:0000313" key="3">
    <source>
        <dbReference type="Proteomes" id="UP001642409"/>
    </source>
</evidence>
<keyword evidence="3" id="KW-1185">Reference proteome</keyword>
<dbReference type="Proteomes" id="UP001642409">
    <property type="component" value="Unassembled WGS sequence"/>
</dbReference>
<name>A0AA86ULF5_9EUKA</name>
<accession>A0AA86ULF5</accession>
<dbReference type="AlphaFoldDB" id="A0AA86ULF5"/>
<reference evidence="1" key="1">
    <citation type="submission" date="2023-06" db="EMBL/GenBank/DDBJ databases">
        <authorList>
            <person name="Kurt Z."/>
        </authorList>
    </citation>
    <scope>NUCLEOTIDE SEQUENCE</scope>
</reference>